<feature type="domain" description="Ty3 transposon capsid-like protein" evidence="3">
    <location>
        <begin position="258"/>
        <end position="414"/>
    </location>
</feature>
<proteinExistence type="predicted"/>
<comment type="caution">
    <text evidence="4">The sequence shown here is derived from an EMBL/GenBank/DDBJ whole genome shotgun (WGS) entry which is preliminary data.</text>
</comment>
<protein>
    <recommendedName>
        <fullName evidence="3">Ty3 transposon capsid-like protein domain-containing protein</fullName>
    </recommendedName>
</protein>
<feature type="region of interest" description="Disordered" evidence="2">
    <location>
        <begin position="410"/>
        <end position="474"/>
    </location>
</feature>
<organism evidence="4 5">
    <name type="scientific">Escallonia herrerae</name>
    <dbReference type="NCBI Taxonomy" id="1293975"/>
    <lineage>
        <taxon>Eukaryota</taxon>
        <taxon>Viridiplantae</taxon>
        <taxon>Streptophyta</taxon>
        <taxon>Embryophyta</taxon>
        <taxon>Tracheophyta</taxon>
        <taxon>Spermatophyta</taxon>
        <taxon>Magnoliopsida</taxon>
        <taxon>eudicotyledons</taxon>
        <taxon>Gunneridae</taxon>
        <taxon>Pentapetalae</taxon>
        <taxon>asterids</taxon>
        <taxon>campanulids</taxon>
        <taxon>Escalloniales</taxon>
        <taxon>Escalloniaceae</taxon>
        <taxon>Escallonia</taxon>
    </lineage>
</organism>
<sequence length="624" mass="73109">MPVTIRWEDEFWHMAEHGEGFEQCHRGCLYEERALGTWRALAVDCSKSDSRLTVLEQKVDVFAKELDDLIEERVAHFTKWEVQQRKDLKGQVTELQEELATCKKELTRATRHGCIAVQPRQKKMPEPRSYDGTREARQVDNFFSHLERYFEALDIDEEKVQWTIASQVELIFNRLDDLEVDSRLTVLERKVNVFAEELDDFIKERVAHFTKWEVQRHKDLKGQVMELQEELGAYKNELTRATRQGCIAVQPRRKKIPELRSYAGAREARQVDNFFWHLERYFEALDIDNEEKKVHMAVMYLTDTAASWWRHRYTDGCDVKTWEKFKRELQRQLYLDSVDDKPSTAEAEGRIREYVKEYSALMLKIPEMSERQRLCFFFDGLQYWVATELQRREPHDLASAIAIVERLGDFEQRERPRSPRHQRAKGGGHGRSKSGSPKVTDDERSEDEGHRRHYKREKKHEGSRKQGDSRDYKAHGGPRGGCFYGAGHHYGRYCPHKGVVKNVDLRIGRWTGKKDFNIIDMDELGVVLGMDFMKKLSTALNPYCRVMMMTVGKESQPEWMIPLVSKDGANACKGITVLQLDEGLMLCYVEWQIGPRTYTVDMLTKTITIEKFKHCLNLIHLLSC</sequence>
<evidence type="ECO:0000256" key="1">
    <source>
        <dbReference type="SAM" id="Coils"/>
    </source>
</evidence>
<evidence type="ECO:0000313" key="4">
    <source>
        <dbReference type="EMBL" id="KAK3028173.1"/>
    </source>
</evidence>
<feature type="compositionally biased region" description="Basic and acidic residues" evidence="2">
    <location>
        <begin position="459"/>
        <end position="474"/>
    </location>
</feature>
<evidence type="ECO:0000256" key="2">
    <source>
        <dbReference type="SAM" id="MobiDB-lite"/>
    </source>
</evidence>
<name>A0AA88WJC1_9ASTE</name>
<evidence type="ECO:0000259" key="3">
    <source>
        <dbReference type="Pfam" id="PF19259"/>
    </source>
</evidence>
<dbReference type="Proteomes" id="UP001188597">
    <property type="component" value="Unassembled WGS sequence"/>
</dbReference>
<keyword evidence="5" id="KW-1185">Reference proteome</keyword>
<feature type="compositionally biased region" description="Basic residues" evidence="2">
    <location>
        <begin position="418"/>
        <end position="432"/>
    </location>
</feature>
<dbReference type="AlphaFoldDB" id="A0AA88WJC1"/>
<dbReference type="InterPro" id="IPR045358">
    <property type="entry name" value="Ty3_capsid"/>
</dbReference>
<feature type="compositionally biased region" description="Basic and acidic residues" evidence="2">
    <location>
        <begin position="439"/>
        <end position="450"/>
    </location>
</feature>
<dbReference type="EMBL" id="JAVXUP010000426">
    <property type="protein sequence ID" value="KAK3028173.1"/>
    <property type="molecule type" value="Genomic_DNA"/>
</dbReference>
<evidence type="ECO:0000313" key="5">
    <source>
        <dbReference type="Proteomes" id="UP001188597"/>
    </source>
</evidence>
<keyword evidence="1" id="KW-0175">Coiled coil</keyword>
<gene>
    <name evidence="4" type="ORF">RJ639_038697</name>
</gene>
<feature type="coiled-coil region" evidence="1">
    <location>
        <begin position="52"/>
        <end position="112"/>
    </location>
</feature>
<dbReference type="Pfam" id="PF19259">
    <property type="entry name" value="Ty3_capsid"/>
    <property type="match status" value="1"/>
</dbReference>
<accession>A0AA88WJC1</accession>
<feature type="coiled-coil region" evidence="1">
    <location>
        <begin position="217"/>
        <end position="244"/>
    </location>
</feature>
<reference evidence="4" key="1">
    <citation type="submission" date="2022-12" db="EMBL/GenBank/DDBJ databases">
        <title>Draft genome assemblies for two species of Escallonia (Escalloniales).</title>
        <authorList>
            <person name="Chanderbali A."/>
            <person name="Dervinis C."/>
            <person name="Anghel I."/>
            <person name="Soltis D."/>
            <person name="Soltis P."/>
            <person name="Zapata F."/>
        </authorList>
    </citation>
    <scope>NUCLEOTIDE SEQUENCE</scope>
    <source>
        <strain evidence="4">UCBG64.0493</strain>
        <tissue evidence="4">Leaf</tissue>
    </source>
</reference>